<keyword evidence="1" id="KW-0732">Signal</keyword>
<reference evidence="2 3" key="2">
    <citation type="journal article" date="2019" name="G3 (Bethesda)">
        <title>Hybrid Assembly of the Genome of the Entomopathogenic Nematode Steinernema carpocapsae Identifies the X-Chromosome.</title>
        <authorList>
            <person name="Serra L."/>
            <person name="Macchietto M."/>
            <person name="Macias-Munoz A."/>
            <person name="McGill C.J."/>
            <person name="Rodriguez I.M."/>
            <person name="Rodriguez B."/>
            <person name="Murad R."/>
            <person name="Mortazavi A."/>
        </authorList>
    </citation>
    <scope>NUCLEOTIDE SEQUENCE [LARGE SCALE GENOMIC DNA]</scope>
    <source>
        <strain evidence="2 3">ALL</strain>
    </source>
</reference>
<protein>
    <submittedName>
        <fullName evidence="2">Uncharacterized protein</fullName>
    </submittedName>
</protein>
<dbReference type="EMBL" id="AZBU02000009">
    <property type="protein sequence ID" value="TKR65386.1"/>
    <property type="molecule type" value="Genomic_DNA"/>
</dbReference>
<proteinExistence type="predicted"/>
<evidence type="ECO:0000313" key="3">
    <source>
        <dbReference type="Proteomes" id="UP000298663"/>
    </source>
</evidence>
<feature type="signal peptide" evidence="1">
    <location>
        <begin position="1"/>
        <end position="20"/>
    </location>
</feature>
<evidence type="ECO:0000313" key="2">
    <source>
        <dbReference type="EMBL" id="TKR65386.1"/>
    </source>
</evidence>
<dbReference type="Proteomes" id="UP000298663">
    <property type="component" value="Unassembled WGS sequence"/>
</dbReference>
<keyword evidence="3" id="KW-1185">Reference proteome</keyword>
<feature type="chain" id="PRO_5020362037" evidence="1">
    <location>
        <begin position="21"/>
        <end position="273"/>
    </location>
</feature>
<accession>A0A4U5M8V1</accession>
<evidence type="ECO:0000256" key="1">
    <source>
        <dbReference type="SAM" id="SignalP"/>
    </source>
</evidence>
<sequence length="273" mass="30068">MRSVLPSLLPFTSLAVLCVSDPDCHTAEWHKSEKATFVFGLNNQVFFYDIFSSTINEQRLVDAAQEAINIMGIDMSTPSVQLLSDNRVLVVIDNPFQNFSTAYLHKYRGGSYVFDYTEEPSVTLPSVHRCHTLVNDTLICPPDCIQLEMDGPDRVRVKRSFQDKDKCERAIDNIEEKYNPCAGKRERDAPNADYVACLETLATMSSTIGPSSGMKIMICASGGIASIRSAPISASSAIMGIPTFKFTGCCIPTNARARSGTESSWWTTLNGSH</sequence>
<name>A0A4U5M8V1_STECR</name>
<reference evidence="2 3" key="1">
    <citation type="journal article" date="2015" name="Genome Biol.">
        <title>Comparative genomics of Steinernema reveals deeply conserved gene regulatory networks.</title>
        <authorList>
            <person name="Dillman A.R."/>
            <person name="Macchietto M."/>
            <person name="Porter C.F."/>
            <person name="Rogers A."/>
            <person name="Williams B."/>
            <person name="Antoshechkin I."/>
            <person name="Lee M.M."/>
            <person name="Goodwin Z."/>
            <person name="Lu X."/>
            <person name="Lewis E.E."/>
            <person name="Goodrich-Blair H."/>
            <person name="Stock S.P."/>
            <person name="Adams B.J."/>
            <person name="Sternberg P.W."/>
            <person name="Mortazavi A."/>
        </authorList>
    </citation>
    <scope>NUCLEOTIDE SEQUENCE [LARGE SCALE GENOMIC DNA]</scope>
    <source>
        <strain evidence="2 3">ALL</strain>
    </source>
</reference>
<organism evidence="2 3">
    <name type="scientific">Steinernema carpocapsae</name>
    <name type="common">Entomopathogenic nematode</name>
    <dbReference type="NCBI Taxonomy" id="34508"/>
    <lineage>
        <taxon>Eukaryota</taxon>
        <taxon>Metazoa</taxon>
        <taxon>Ecdysozoa</taxon>
        <taxon>Nematoda</taxon>
        <taxon>Chromadorea</taxon>
        <taxon>Rhabditida</taxon>
        <taxon>Tylenchina</taxon>
        <taxon>Panagrolaimomorpha</taxon>
        <taxon>Strongyloidoidea</taxon>
        <taxon>Steinernematidae</taxon>
        <taxon>Steinernema</taxon>
    </lineage>
</organism>
<comment type="caution">
    <text evidence="2">The sequence shown here is derived from an EMBL/GenBank/DDBJ whole genome shotgun (WGS) entry which is preliminary data.</text>
</comment>
<gene>
    <name evidence="2" type="ORF">L596_025796</name>
</gene>
<dbReference type="AlphaFoldDB" id="A0A4U5M8V1"/>